<dbReference type="GO" id="GO:0005634">
    <property type="term" value="C:nucleus"/>
    <property type="evidence" value="ECO:0007669"/>
    <property type="project" value="UniProtKB-SubCell"/>
</dbReference>
<evidence type="ECO:0000256" key="6">
    <source>
        <dbReference type="ARBA" id="ARBA00023242"/>
    </source>
</evidence>
<evidence type="ECO:0000256" key="3">
    <source>
        <dbReference type="ARBA" id="ARBA00022490"/>
    </source>
</evidence>
<dbReference type="PANTHER" id="PTHR47413:SF2">
    <property type="entry name" value="LIPASE-LIKE PAD4"/>
    <property type="match status" value="1"/>
</dbReference>
<dbReference type="GO" id="GO:0016787">
    <property type="term" value="F:hydrolase activity"/>
    <property type="evidence" value="ECO:0007669"/>
    <property type="project" value="UniProtKB-KW"/>
</dbReference>
<dbReference type="PANTHER" id="PTHR47413">
    <property type="entry name" value="LIPASE-LIKE PAD4"/>
    <property type="match status" value="1"/>
</dbReference>
<dbReference type="InterPro" id="IPR002921">
    <property type="entry name" value="Fungal_lipase-type"/>
</dbReference>
<evidence type="ECO:0000259" key="7">
    <source>
        <dbReference type="Pfam" id="PF01764"/>
    </source>
</evidence>
<proteinExistence type="predicted"/>
<evidence type="ECO:0000256" key="1">
    <source>
        <dbReference type="ARBA" id="ARBA00004123"/>
    </source>
</evidence>
<dbReference type="Gene3D" id="3.40.50.1820">
    <property type="entry name" value="alpha/beta hydrolase"/>
    <property type="match status" value="1"/>
</dbReference>
<keyword evidence="5" id="KW-0611">Plant defense</keyword>
<evidence type="ECO:0000313" key="10">
    <source>
        <dbReference type="Proteomes" id="UP001237642"/>
    </source>
</evidence>
<dbReference type="Proteomes" id="UP001237642">
    <property type="component" value="Unassembled WGS sequence"/>
</dbReference>
<keyword evidence="10" id="KW-1185">Reference proteome</keyword>
<feature type="domain" description="Fungal lipase-type" evidence="7">
    <location>
        <begin position="60"/>
        <end position="203"/>
    </location>
</feature>
<keyword evidence="6" id="KW-0539">Nucleus</keyword>
<comment type="caution">
    <text evidence="9">The sequence shown here is derived from an EMBL/GenBank/DDBJ whole genome shotgun (WGS) entry which is preliminary data.</text>
</comment>
<gene>
    <name evidence="9" type="ORF">POM88_042635</name>
</gene>
<evidence type="ECO:0000256" key="2">
    <source>
        <dbReference type="ARBA" id="ARBA00004496"/>
    </source>
</evidence>
<dbReference type="InterPro" id="IPR029058">
    <property type="entry name" value="AB_hydrolase_fold"/>
</dbReference>
<dbReference type="Pfam" id="PF01764">
    <property type="entry name" value="Lipase_3"/>
    <property type="match status" value="1"/>
</dbReference>
<dbReference type="CDD" id="cd00519">
    <property type="entry name" value="Lipase_3"/>
    <property type="match status" value="1"/>
</dbReference>
<sequence length="631" mass="71658">MEHEASSFETSEMLASFVASTPLLEQSWKLCQRANTTPDNLATDCVGDAIHIAFSGGGSFRGLDTICGNLVPLIDKMNRNREMFSAFERQEDEVVMVHSGFLHQFMCMYNNSTFQNKMLDILKERKSLVLTGHSFGGAIASLTALWLLSYLHSISASISVLCITFGSPMLGNKSLSRAILQERWAGNFIHVIGKHDIVPRLLFAPLDQVTTHVACLLQFWHSSMKLEELSCSEQSLFGTQNSQLLKFVLVHINVAAENSEKGAAQPKSAFSPFGNYMFCSDDGAICIDNDIAVTKLLHVLFSTATVSSVHEDHMNYTGYVENISSQFLKRRGYSEVGEVPDQSNYDAGLALALQSSGISISHEPVYAVAKYCLQMAKRMGRTPNLNSANLAIGLSKINPLRAQIEWYKASCDASDEQMGYYDSFKRRGASKRGFKVNMNRIKLARFWKAVIEMLENNQLPHDFHKRAKWVNASQFYKLLVEPLDIAEYYGKGMHRTKGHYIKHGRERRYEIFDRWWKDKRVPCEEENIKRNKFASLTQDTCFWAKVEEARESLDDLRHAENDPMKSALLWQNVEKFEKYANGMVERKEVSIDVLAKNSSYSLWVEELKAVKLQLLRFPPQYPGFLVEETVQ</sequence>
<comment type="subcellular location">
    <subcellularLocation>
        <location evidence="2">Cytoplasm</location>
    </subcellularLocation>
    <subcellularLocation>
        <location evidence="1">Nucleus</location>
    </subcellularLocation>
</comment>
<evidence type="ECO:0000256" key="4">
    <source>
        <dbReference type="ARBA" id="ARBA00022801"/>
    </source>
</evidence>
<keyword evidence="4" id="KW-0378">Hydrolase</keyword>
<accession>A0AAD8HH09</accession>
<organism evidence="9 10">
    <name type="scientific">Heracleum sosnowskyi</name>
    <dbReference type="NCBI Taxonomy" id="360622"/>
    <lineage>
        <taxon>Eukaryota</taxon>
        <taxon>Viridiplantae</taxon>
        <taxon>Streptophyta</taxon>
        <taxon>Embryophyta</taxon>
        <taxon>Tracheophyta</taxon>
        <taxon>Spermatophyta</taxon>
        <taxon>Magnoliopsida</taxon>
        <taxon>eudicotyledons</taxon>
        <taxon>Gunneridae</taxon>
        <taxon>Pentapetalae</taxon>
        <taxon>asterids</taxon>
        <taxon>campanulids</taxon>
        <taxon>Apiales</taxon>
        <taxon>Apiaceae</taxon>
        <taxon>Apioideae</taxon>
        <taxon>apioid superclade</taxon>
        <taxon>Tordylieae</taxon>
        <taxon>Tordyliinae</taxon>
        <taxon>Heracleum</taxon>
    </lineage>
</organism>
<dbReference type="GO" id="GO:0005737">
    <property type="term" value="C:cytoplasm"/>
    <property type="evidence" value="ECO:0007669"/>
    <property type="project" value="UniProtKB-SubCell"/>
</dbReference>
<dbReference type="SUPFAM" id="SSF53474">
    <property type="entry name" value="alpha/beta-Hydrolases"/>
    <property type="match status" value="1"/>
</dbReference>
<evidence type="ECO:0000313" key="9">
    <source>
        <dbReference type="EMBL" id="KAK1367074.1"/>
    </source>
</evidence>
<feature type="domain" description="EDS1 EP" evidence="8">
    <location>
        <begin position="402"/>
        <end position="610"/>
    </location>
</feature>
<name>A0AAD8HH09_9APIA</name>
<reference evidence="9" key="2">
    <citation type="submission" date="2023-05" db="EMBL/GenBank/DDBJ databases">
        <authorList>
            <person name="Schelkunov M.I."/>
        </authorList>
    </citation>
    <scope>NUCLEOTIDE SEQUENCE</scope>
    <source>
        <strain evidence="9">Hsosn_3</strain>
        <tissue evidence="9">Leaf</tissue>
    </source>
</reference>
<dbReference type="GO" id="GO:0006629">
    <property type="term" value="P:lipid metabolic process"/>
    <property type="evidence" value="ECO:0007669"/>
    <property type="project" value="InterPro"/>
</dbReference>
<dbReference type="EMBL" id="JAUIZM010000009">
    <property type="protein sequence ID" value="KAK1367074.1"/>
    <property type="molecule type" value="Genomic_DNA"/>
</dbReference>
<evidence type="ECO:0000256" key="5">
    <source>
        <dbReference type="ARBA" id="ARBA00022821"/>
    </source>
</evidence>
<evidence type="ECO:0000259" key="8">
    <source>
        <dbReference type="Pfam" id="PF18117"/>
    </source>
</evidence>
<dbReference type="InterPro" id="IPR041266">
    <property type="entry name" value="EDS1_EP"/>
</dbReference>
<keyword evidence="3" id="KW-0963">Cytoplasm</keyword>
<reference evidence="9" key="1">
    <citation type="submission" date="2023-02" db="EMBL/GenBank/DDBJ databases">
        <title>Genome of toxic invasive species Heracleum sosnowskyi carries increased number of genes despite the absence of recent whole-genome duplications.</title>
        <authorList>
            <person name="Schelkunov M."/>
            <person name="Shtratnikova V."/>
            <person name="Makarenko M."/>
            <person name="Klepikova A."/>
            <person name="Omelchenko D."/>
            <person name="Novikova G."/>
            <person name="Obukhova E."/>
            <person name="Bogdanov V."/>
            <person name="Penin A."/>
            <person name="Logacheva M."/>
        </authorList>
    </citation>
    <scope>NUCLEOTIDE SEQUENCE</scope>
    <source>
        <strain evidence="9">Hsosn_3</strain>
        <tissue evidence="9">Leaf</tissue>
    </source>
</reference>
<dbReference type="GO" id="GO:0006952">
    <property type="term" value="P:defense response"/>
    <property type="evidence" value="ECO:0007669"/>
    <property type="project" value="UniProtKB-KW"/>
</dbReference>
<protein>
    <submittedName>
        <fullName evidence="9">Lipase PAD</fullName>
    </submittedName>
</protein>
<dbReference type="Pfam" id="PF18117">
    <property type="entry name" value="EDS1_EP"/>
    <property type="match status" value="1"/>
</dbReference>
<dbReference type="AlphaFoldDB" id="A0AAD8HH09"/>